<feature type="domain" description="Protein kinase" evidence="2">
    <location>
        <begin position="288"/>
        <end position="540"/>
    </location>
</feature>
<keyword evidence="3" id="KW-0418">Kinase</keyword>
<dbReference type="Pfam" id="PF00069">
    <property type="entry name" value="Pkinase"/>
    <property type="match status" value="1"/>
</dbReference>
<dbReference type="SUPFAM" id="SSF56112">
    <property type="entry name" value="Protein kinase-like (PK-like)"/>
    <property type="match status" value="1"/>
</dbReference>
<gene>
    <name evidence="3" type="ORF">CTI12_AA378900</name>
</gene>
<dbReference type="GO" id="GO:0034272">
    <property type="term" value="C:phosphatidylinositol 3-kinase complex, class III, type II"/>
    <property type="evidence" value="ECO:0007669"/>
    <property type="project" value="TreeGrafter"/>
</dbReference>
<dbReference type="InterPro" id="IPR045162">
    <property type="entry name" value="Vps15-like"/>
</dbReference>
<name>A0A2U1MI50_ARTAN</name>
<accession>A0A2U1MI50</accession>
<dbReference type="GO" id="GO:0034271">
    <property type="term" value="C:phosphatidylinositol 3-kinase complex, class III, type I"/>
    <property type="evidence" value="ECO:0007669"/>
    <property type="project" value="TreeGrafter"/>
</dbReference>
<keyword evidence="3" id="KW-0808">Transferase</keyword>
<dbReference type="SMART" id="SM00220">
    <property type="entry name" value="S_TKc"/>
    <property type="match status" value="1"/>
</dbReference>
<organism evidence="3 4">
    <name type="scientific">Artemisia annua</name>
    <name type="common">Sweet wormwood</name>
    <dbReference type="NCBI Taxonomy" id="35608"/>
    <lineage>
        <taxon>Eukaryota</taxon>
        <taxon>Viridiplantae</taxon>
        <taxon>Streptophyta</taxon>
        <taxon>Embryophyta</taxon>
        <taxon>Tracheophyta</taxon>
        <taxon>Spermatophyta</taxon>
        <taxon>Magnoliopsida</taxon>
        <taxon>eudicotyledons</taxon>
        <taxon>Gunneridae</taxon>
        <taxon>Pentapetalae</taxon>
        <taxon>asterids</taxon>
        <taxon>campanulids</taxon>
        <taxon>Asterales</taxon>
        <taxon>Asteraceae</taxon>
        <taxon>Asteroideae</taxon>
        <taxon>Anthemideae</taxon>
        <taxon>Artemisiinae</taxon>
        <taxon>Artemisia</taxon>
    </lineage>
</organism>
<dbReference type="PROSITE" id="PS50011">
    <property type="entry name" value="PROTEIN_KINASE_DOM"/>
    <property type="match status" value="1"/>
</dbReference>
<dbReference type="STRING" id="35608.A0A2U1MI50"/>
<dbReference type="GO" id="GO:0005770">
    <property type="term" value="C:late endosome"/>
    <property type="evidence" value="ECO:0007669"/>
    <property type="project" value="TreeGrafter"/>
</dbReference>
<comment type="caution">
    <text evidence="3">The sequence shown here is derived from an EMBL/GenBank/DDBJ whole genome shotgun (WGS) entry which is preliminary data.</text>
</comment>
<keyword evidence="4" id="KW-1185">Reference proteome</keyword>
<keyword evidence="1" id="KW-0853">WD repeat</keyword>
<evidence type="ECO:0000259" key="2">
    <source>
        <dbReference type="PROSITE" id="PS50011"/>
    </source>
</evidence>
<dbReference type="Proteomes" id="UP000245207">
    <property type="component" value="Unassembled WGS sequence"/>
</dbReference>
<dbReference type="GO" id="GO:0006623">
    <property type="term" value="P:protein targeting to vacuole"/>
    <property type="evidence" value="ECO:0007669"/>
    <property type="project" value="TreeGrafter"/>
</dbReference>
<dbReference type="Gene3D" id="1.10.510.10">
    <property type="entry name" value="Transferase(Phosphotransferase) domain 1"/>
    <property type="match status" value="1"/>
</dbReference>
<dbReference type="InterPro" id="IPR011009">
    <property type="entry name" value="Kinase-like_dom_sf"/>
</dbReference>
<dbReference type="InterPro" id="IPR008271">
    <property type="entry name" value="Ser/Thr_kinase_AS"/>
</dbReference>
<dbReference type="GO" id="GO:0005524">
    <property type="term" value="F:ATP binding"/>
    <property type="evidence" value="ECO:0007669"/>
    <property type="project" value="InterPro"/>
</dbReference>
<dbReference type="GO" id="GO:0071561">
    <property type="term" value="C:nucleus-vacuole junction"/>
    <property type="evidence" value="ECO:0007669"/>
    <property type="project" value="TreeGrafter"/>
</dbReference>
<dbReference type="PANTHER" id="PTHR17583">
    <property type="entry name" value="PHOSPHOINOSITIDE 3-KINASE REGULATORY SUBUNIT 4"/>
    <property type="match status" value="1"/>
</dbReference>
<dbReference type="AlphaFoldDB" id="A0A2U1MI50"/>
<protein>
    <submittedName>
        <fullName evidence="3">Phosphoinositide 3-kinase regulatory subunit 4</fullName>
    </submittedName>
</protein>
<dbReference type="GO" id="GO:0016236">
    <property type="term" value="P:macroautophagy"/>
    <property type="evidence" value="ECO:0007669"/>
    <property type="project" value="InterPro"/>
</dbReference>
<dbReference type="GO" id="GO:0004674">
    <property type="term" value="F:protein serine/threonine kinase activity"/>
    <property type="evidence" value="ECO:0007669"/>
    <property type="project" value="InterPro"/>
</dbReference>
<dbReference type="PANTHER" id="PTHR17583:SF0">
    <property type="entry name" value="PHOSPHOINOSITIDE 3-KINASE REGULATORY SUBUNIT 4"/>
    <property type="match status" value="1"/>
</dbReference>
<sequence>MTKVRNKIARTIQASSTEYYLHDLPSSYNLVLKEVLGRARFLKSIQCKHDEGFSAPLSQSEHCLPHIVLRRKIGNKIARTIQASSTEYYLHDLPSSYNLVLKEVLGRARFLKSIQWNKIARTTQASSTEYYLHDLPSSYNLVLKEVLGRARFLKSIQCKHDEGLVLVKVYFKRGDSIDLREYERKLARIREVFSRIENPHVWPFQKIGNKIARTIQASSTEYYLHDLPSSYNLVLKEVLGRARFLKSIQCKHDEGLVLVKKIGNKIARTIQASSTEYYLHDLPSSYNLVLKEVLGRARFLKFIQLRNKIARTIQASSTEYYLHDLPSSYNLVLKEVLGRARFLKSIQWNKIARTIQASSTEYYLHDLPSSYNLVLKEVLGRARFLKSIRCKHDEGLVLVKFWLETDKAAYLLRQYFFNNLHDRLSTRPFLSLVEKKWLAFQLLYAVKQCHDNGICHGDIKCENVLVTSWNWLYLADFASFKPTYIPHDDPSDFSFFFDTGGRRRCYLAPERFYEHGGEIQGAQDAPLRPSMDIFAVGYSR</sequence>
<dbReference type="InterPro" id="IPR000719">
    <property type="entry name" value="Prot_kinase_dom"/>
</dbReference>
<dbReference type="GO" id="GO:0045324">
    <property type="term" value="P:late endosome to vacuole transport"/>
    <property type="evidence" value="ECO:0007669"/>
    <property type="project" value="InterPro"/>
</dbReference>
<evidence type="ECO:0000256" key="1">
    <source>
        <dbReference type="ARBA" id="ARBA00022574"/>
    </source>
</evidence>
<evidence type="ECO:0000313" key="4">
    <source>
        <dbReference type="Proteomes" id="UP000245207"/>
    </source>
</evidence>
<dbReference type="OrthoDB" id="242910at2759"/>
<proteinExistence type="predicted"/>
<evidence type="ECO:0000313" key="3">
    <source>
        <dbReference type="EMBL" id="PWA60896.1"/>
    </source>
</evidence>
<dbReference type="EMBL" id="PKPP01005232">
    <property type="protein sequence ID" value="PWA60896.1"/>
    <property type="molecule type" value="Genomic_DNA"/>
</dbReference>
<dbReference type="PROSITE" id="PS00108">
    <property type="entry name" value="PROTEIN_KINASE_ST"/>
    <property type="match status" value="1"/>
</dbReference>
<reference evidence="3 4" key="1">
    <citation type="journal article" date="2018" name="Mol. Plant">
        <title>The genome of Artemisia annua provides insight into the evolution of Asteraceae family and artemisinin biosynthesis.</title>
        <authorList>
            <person name="Shen Q."/>
            <person name="Zhang L."/>
            <person name="Liao Z."/>
            <person name="Wang S."/>
            <person name="Yan T."/>
            <person name="Shi P."/>
            <person name="Liu M."/>
            <person name="Fu X."/>
            <person name="Pan Q."/>
            <person name="Wang Y."/>
            <person name="Lv Z."/>
            <person name="Lu X."/>
            <person name="Zhang F."/>
            <person name="Jiang W."/>
            <person name="Ma Y."/>
            <person name="Chen M."/>
            <person name="Hao X."/>
            <person name="Li L."/>
            <person name="Tang Y."/>
            <person name="Lv G."/>
            <person name="Zhou Y."/>
            <person name="Sun X."/>
            <person name="Brodelius P.E."/>
            <person name="Rose J.K.C."/>
            <person name="Tang K."/>
        </authorList>
    </citation>
    <scope>NUCLEOTIDE SEQUENCE [LARGE SCALE GENOMIC DNA]</scope>
    <source>
        <strain evidence="4">cv. Huhao1</strain>
        <tissue evidence="3">Leaf</tissue>
    </source>
</reference>